<dbReference type="InterPro" id="IPR001173">
    <property type="entry name" value="Glyco_trans_2-like"/>
</dbReference>
<accession>A0ABW8UR00</accession>
<dbReference type="PANTHER" id="PTHR43685:SF5">
    <property type="entry name" value="GLYCOSYLTRANSFERASE EPSE-RELATED"/>
    <property type="match status" value="1"/>
</dbReference>
<evidence type="ECO:0000256" key="3">
    <source>
        <dbReference type="ARBA" id="ARBA00022679"/>
    </source>
</evidence>
<gene>
    <name evidence="5" type="ORF">ACERZ8_05200</name>
</gene>
<dbReference type="GO" id="GO:0016757">
    <property type="term" value="F:glycosyltransferase activity"/>
    <property type="evidence" value="ECO:0007669"/>
    <property type="project" value="UniProtKB-KW"/>
</dbReference>
<dbReference type="PANTHER" id="PTHR43685">
    <property type="entry name" value="GLYCOSYLTRANSFERASE"/>
    <property type="match status" value="1"/>
</dbReference>
<sequence>MAVFNGADTLPAQLASFVDQTHKNWSLLASDDGSLDDTRSVLNGFRNTHDHARIEIIDGPKNGAAANFLAMLRHVANQKSAPQWIAFSDQDDVWLPDKVARALTALKKQDPTVPALYCGRTWVTCPSLSTRRLSAPRPRAPDFRNALVQNIAAGNTIVLNPAAVKLVLNAVRKVRTVVVHDWWLYQLITGVGGVVIHDDAPCLLYRQHSRNQIGVNDTMRARLYRMIQLLRGISEHGTEPISLRCAPRRTCWTLTIAPGSKPLPSCHRNPFGAAWHHSGTCGYTARHLVAQRRCGSPWCSVWCDPGHSRRCPANAWYSGLALHPVLLKT</sequence>
<evidence type="ECO:0000256" key="1">
    <source>
        <dbReference type="ARBA" id="ARBA00006739"/>
    </source>
</evidence>
<dbReference type="Gene3D" id="3.90.550.10">
    <property type="entry name" value="Spore Coat Polysaccharide Biosynthesis Protein SpsA, Chain A"/>
    <property type="match status" value="1"/>
</dbReference>
<dbReference type="Proteomes" id="UP001627408">
    <property type="component" value="Unassembled WGS sequence"/>
</dbReference>
<comment type="similarity">
    <text evidence="1">Belongs to the glycosyltransferase 2 family.</text>
</comment>
<dbReference type="Pfam" id="PF00535">
    <property type="entry name" value="Glycos_transf_2"/>
    <property type="match status" value="1"/>
</dbReference>
<evidence type="ECO:0000259" key="4">
    <source>
        <dbReference type="Pfam" id="PF00535"/>
    </source>
</evidence>
<evidence type="ECO:0000313" key="6">
    <source>
        <dbReference type="Proteomes" id="UP001627408"/>
    </source>
</evidence>
<keyword evidence="3 5" id="KW-0808">Transferase</keyword>
<dbReference type="SUPFAM" id="SSF53448">
    <property type="entry name" value="Nucleotide-diphospho-sugar transferases"/>
    <property type="match status" value="1"/>
</dbReference>
<dbReference type="RefSeq" id="WP_407591074.1">
    <property type="nucleotide sequence ID" value="NZ_JBHDIY010000002.1"/>
</dbReference>
<evidence type="ECO:0000256" key="2">
    <source>
        <dbReference type="ARBA" id="ARBA00022676"/>
    </source>
</evidence>
<keyword evidence="2 5" id="KW-0328">Glycosyltransferase</keyword>
<protein>
    <submittedName>
        <fullName evidence="5">Glycosyltransferase</fullName>
        <ecNumber evidence="5">2.4.-.-</ecNumber>
    </submittedName>
</protein>
<dbReference type="InterPro" id="IPR029044">
    <property type="entry name" value="Nucleotide-diphossugar_trans"/>
</dbReference>
<dbReference type="InterPro" id="IPR050834">
    <property type="entry name" value="Glycosyltransf_2"/>
</dbReference>
<reference evidence="5 6" key="1">
    <citation type="submission" date="2024-08" db="EMBL/GenBank/DDBJ databases">
        <title>Tateyamaria sp. nov., isolated from marine algae.</title>
        <authorList>
            <person name="Choi B.J."/>
            <person name="Kim J.M."/>
            <person name="Lee J.K."/>
            <person name="Choi D.G."/>
            <person name="Bayburt H."/>
            <person name="Baek J.H."/>
            <person name="Han D.M."/>
            <person name="Jeon C.O."/>
        </authorList>
    </citation>
    <scope>NUCLEOTIDE SEQUENCE [LARGE SCALE GENOMIC DNA]</scope>
    <source>
        <strain evidence="5 6">KMU-156</strain>
    </source>
</reference>
<organism evidence="5 6">
    <name type="scientific">Tateyamaria armeniaca</name>
    <dbReference type="NCBI Taxonomy" id="2518930"/>
    <lineage>
        <taxon>Bacteria</taxon>
        <taxon>Pseudomonadati</taxon>
        <taxon>Pseudomonadota</taxon>
        <taxon>Alphaproteobacteria</taxon>
        <taxon>Rhodobacterales</taxon>
        <taxon>Roseobacteraceae</taxon>
        <taxon>Tateyamaria</taxon>
    </lineage>
</organism>
<comment type="caution">
    <text evidence="5">The sequence shown here is derived from an EMBL/GenBank/DDBJ whole genome shotgun (WGS) entry which is preliminary data.</text>
</comment>
<dbReference type="EC" id="2.4.-.-" evidence="5"/>
<keyword evidence="6" id="KW-1185">Reference proteome</keyword>
<name>A0ABW8UR00_9RHOB</name>
<evidence type="ECO:0000313" key="5">
    <source>
        <dbReference type="EMBL" id="MFL4469295.1"/>
    </source>
</evidence>
<dbReference type="EMBL" id="JBHDIY010000002">
    <property type="protein sequence ID" value="MFL4469295.1"/>
    <property type="molecule type" value="Genomic_DNA"/>
</dbReference>
<feature type="domain" description="Glycosyltransferase 2-like" evidence="4">
    <location>
        <begin position="1"/>
        <end position="113"/>
    </location>
</feature>
<proteinExistence type="inferred from homology"/>